<reference evidence="1 2" key="1">
    <citation type="journal article" date="2018" name="MBio">
        <title>Comparative Genomics Reveals the Core Gene Toolbox for the Fungus-Insect Symbiosis.</title>
        <authorList>
            <person name="Wang Y."/>
            <person name="Stata M."/>
            <person name="Wang W."/>
            <person name="Stajich J.E."/>
            <person name="White M.M."/>
            <person name="Moncalvo J.M."/>
        </authorList>
    </citation>
    <scope>NUCLEOTIDE SEQUENCE [LARGE SCALE GENOMIC DNA]</scope>
    <source>
        <strain evidence="1 2">AUS-126-30</strain>
    </source>
</reference>
<dbReference type="Proteomes" id="UP000245591">
    <property type="component" value="Unassembled WGS sequence"/>
</dbReference>
<name>A0A2U1J806_SMIAN</name>
<proteinExistence type="predicted"/>
<evidence type="ECO:0000313" key="1">
    <source>
        <dbReference type="EMBL" id="PWA01185.1"/>
    </source>
</evidence>
<accession>A0A2U1J806</accession>
<keyword evidence="2" id="KW-1185">Reference proteome</keyword>
<gene>
    <name evidence="1" type="ORF">BB558_002729</name>
</gene>
<evidence type="ECO:0000313" key="2">
    <source>
        <dbReference type="Proteomes" id="UP000245591"/>
    </source>
</evidence>
<sequence>MLQGGSNTATCPENPCSSLERYQNTTTNGKNYGKGYLHKWRNNRQPQTAKLGKGMVEYHYEKQNNSEYNTYSRKGKRPSGLAFQEFPQTMGMETAKTLVQFREQSLRSIKDRSVRTGGQSSTEGILLPATGPTVTGYGCINAPMAKKKAYSNSPTLMILPTLRQVILEQLQLEIVIPS</sequence>
<dbReference type="EMBL" id="MBFU01000211">
    <property type="protein sequence ID" value="PWA01185.1"/>
    <property type="molecule type" value="Genomic_DNA"/>
</dbReference>
<protein>
    <submittedName>
        <fullName evidence="1">Uncharacterized protein</fullName>
    </submittedName>
</protein>
<comment type="caution">
    <text evidence="1">The sequence shown here is derived from an EMBL/GenBank/DDBJ whole genome shotgun (WGS) entry which is preliminary data.</text>
</comment>
<dbReference type="AlphaFoldDB" id="A0A2U1J806"/>
<organism evidence="1 2">
    <name type="scientific">Smittium angustum</name>
    <dbReference type="NCBI Taxonomy" id="133377"/>
    <lineage>
        <taxon>Eukaryota</taxon>
        <taxon>Fungi</taxon>
        <taxon>Fungi incertae sedis</taxon>
        <taxon>Zoopagomycota</taxon>
        <taxon>Kickxellomycotina</taxon>
        <taxon>Harpellomycetes</taxon>
        <taxon>Harpellales</taxon>
        <taxon>Legeriomycetaceae</taxon>
        <taxon>Smittium</taxon>
    </lineage>
</organism>